<reference evidence="2" key="1">
    <citation type="submission" date="2016-10" db="EMBL/GenBank/DDBJ databases">
        <authorList>
            <person name="Varghese N."/>
            <person name="Submissions S."/>
        </authorList>
    </citation>
    <scope>NUCLEOTIDE SEQUENCE [LARGE SCALE GENOMIC DNA]</scope>
    <source>
        <strain evidence="2">BL36</strain>
    </source>
</reference>
<sequence>MAAKPKTDSAEISITPLRRGTTKLRIIGQTPIFQNRMPAKVKQILLAGGRKKTKAERVEIKHDPLAEFRDSAEILAGGPTALGLRVVAVKAAMCTAALETPGVTKSSTQKLLFMPGDHTPLYGTPQLRMDVVRSADMNRTPDVRTRCFLPRWGAEIEIQFIVPQLSVTAVVTLLCNAGVLVGVGDYRQEKGKGAFGSFRVLGEGDEDSEWDDLVKNHGRAAQEYALVDPEYADADTADLMAFYTGEVARRAA</sequence>
<keyword evidence="2" id="KW-1185">Reference proteome</keyword>
<dbReference type="EMBL" id="FOTK01000054">
    <property type="protein sequence ID" value="SFM76526.1"/>
    <property type="molecule type" value="Genomic_DNA"/>
</dbReference>
<dbReference type="Proteomes" id="UP000199048">
    <property type="component" value="Unassembled WGS sequence"/>
</dbReference>
<organism evidence="1 2">
    <name type="scientific">Methylobacterium pseudosasicola</name>
    <dbReference type="NCBI Taxonomy" id="582667"/>
    <lineage>
        <taxon>Bacteria</taxon>
        <taxon>Pseudomonadati</taxon>
        <taxon>Pseudomonadota</taxon>
        <taxon>Alphaproteobacteria</taxon>
        <taxon>Hyphomicrobiales</taxon>
        <taxon>Methylobacteriaceae</taxon>
        <taxon>Methylobacterium</taxon>
    </lineage>
</organism>
<evidence type="ECO:0000313" key="1">
    <source>
        <dbReference type="EMBL" id="SFM76526.1"/>
    </source>
</evidence>
<proteinExistence type="predicted"/>
<dbReference type="AlphaFoldDB" id="A0A1I4TII3"/>
<evidence type="ECO:0000313" key="2">
    <source>
        <dbReference type="Proteomes" id="UP000199048"/>
    </source>
</evidence>
<evidence type="ECO:0008006" key="3">
    <source>
        <dbReference type="Google" id="ProtNLM"/>
    </source>
</evidence>
<dbReference type="STRING" id="582667.SAMN05192568_105416"/>
<gene>
    <name evidence="1" type="ORF">SAMN05192568_105416</name>
</gene>
<name>A0A1I4TII3_9HYPH</name>
<protein>
    <recommendedName>
        <fullName evidence="3">RAMP superfamily protein</fullName>
    </recommendedName>
</protein>
<accession>A0A1I4TII3</accession>